<organism evidence="2 3">
    <name type="scientific">Corynespora cassiicola Philippines</name>
    <dbReference type="NCBI Taxonomy" id="1448308"/>
    <lineage>
        <taxon>Eukaryota</taxon>
        <taxon>Fungi</taxon>
        <taxon>Dikarya</taxon>
        <taxon>Ascomycota</taxon>
        <taxon>Pezizomycotina</taxon>
        <taxon>Dothideomycetes</taxon>
        <taxon>Pleosporomycetidae</taxon>
        <taxon>Pleosporales</taxon>
        <taxon>Corynesporascaceae</taxon>
        <taxon>Corynespora</taxon>
    </lineage>
</organism>
<dbReference type="OrthoDB" id="5086500at2759"/>
<evidence type="ECO:0000256" key="1">
    <source>
        <dbReference type="SAM" id="SignalP"/>
    </source>
</evidence>
<dbReference type="EMBL" id="KZ678132">
    <property type="protein sequence ID" value="PSN69548.1"/>
    <property type="molecule type" value="Genomic_DNA"/>
</dbReference>
<feature type="chain" id="PRO_5015727977" evidence="1">
    <location>
        <begin position="20"/>
        <end position="174"/>
    </location>
</feature>
<gene>
    <name evidence="2" type="ORF">BS50DRAFT_631558</name>
</gene>
<name>A0A2T2NWT1_CORCC</name>
<reference evidence="2 3" key="1">
    <citation type="journal article" date="2018" name="Front. Microbiol.">
        <title>Genome-Wide Analysis of Corynespora cassiicola Leaf Fall Disease Putative Effectors.</title>
        <authorList>
            <person name="Lopez D."/>
            <person name="Ribeiro S."/>
            <person name="Label P."/>
            <person name="Fumanal B."/>
            <person name="Venisse J.S."/>
            <person name="Kohler A."/>
            <person name="de Oliveira R.R."/>
            <person name="Labutti K."/>
            <person name="Lipzen A."/>
            <person name="Lail K."/>
            <person name="Bauer D."/>
            <person name="Ohm R.A."/>
            <person name="Barry K.W."/>
            <person name="Spatafora J."/>
            <person name="Grigoriev I.V."/>
            <person name="Martin F.M."/>
            <person name="Pujade-Renaud V."/>
        </authorList>
    </citation>
    <scope>NUCLEOTIDE SEQUENCE [LARGE SCALE GENOMIC DNA]</scope>
    <source>
        <strain evidence="2 3">Philippines</strain>
    </source>
</reference>
<proteinExistence type="predicted"/>
<evidence type="ECO:0000313" key="3">
    <source>
        <dbReference type="Proteomes" id="UP000240883"/>
    </source>
</evidence>
<protein>
    <submittedName>
        <fullName evidence="2">Uncharacterized protein</fullName>
    </submittedName>
</protein>
<evidence type="ECO:0000313" key="2">
    <source>
        <dbReference type="EMBL" id="PSN69548.1"/>
    </source>
</evidence>
<keyword evidence="1" id="KW-0732">Signal</keyword>
<accession>A0A2T2NWT1</accession>
<keyword evidence="3" id="KW-1185">Reference proteome</keyword>
<dbReference type="AlphaFoldDB" id="A0A2T2NWT1"/>
<dbReference type="Proteomes" id="UP000240883">
    <property type="component" value="Unassembled WGS sequence"/>
</dbReference>
<feature type="signal peptide" evidence="1">
    <location>
        <begin position="1"/>
        <end position="19"/>
    </location>
</feature>
<sequence length="174" mass="18949">MRSTTTTTICLGTLASAWARPYSAQPWDGDSVMYGNMFVAGPTAKGVTLTKVTFNRALAQSDDEQLCIALSTDTPEDEQSSDAGSQADFEFTVEETVSQRRLLRRANECYLGSCGTLGAYSWTNITVHLPGVDLDFGQTMLLMRATGDGFKTSDGGKTWTSAKLTKHKDRHFAN</sequence>